<dbReference type="Proteomes" id="UP000002068">
    <property type="component" value="Chromosome"/>
</dbReference>
<proteinExistence type="predicted"/>
<gene>
    <name evidence="2" type="ordered locus">CD196_0564</name>
</gene>
<feature type="domain" description="Phage conserved hypothetical protein C-terminal" evidence="1">
    <location>
        <begin position="291"/>
        <end position="362"/>
    </location>
</feature>
<dbReference type="InterPro" id="IPR011741">
    <property type="entry name" value="Phg_2220_C"/>
</dbReference>
<dbReference type="Pfam" id="PF09524">
    <property type="entry name" value="Phg_2220_C"/>
    <property type="match status" value="1"/>
</dbReference>
<organism evidence="2 3">
    <name type="scientific">Clostridioides difficile (strain CD196)</name>
    <name type="common">Peptoclostridium difficile</name>
    <dbReference type="NCBI Taxonomy" id="645462"/>
    <lineage>
        <taxon>Bacteria</taxon>
        <taxon>Bacillati</taxon>
        <taxon>Bacillota</taxon>
        <taxon>Clostridia</taxon>
        <taxon>Peptostreptococcales</taxon>
        <taxon>Peptostreptococcaceae</taxon>
        <taxon>Clostridioides</taxon>
    </lineage>
</organism>
<sequence length="417" mass="48764">MGEIEMNKGFYKLNSVVLNFDIKNDVNKIRFNHYIMRKENIQRLQGTLPNGQFYMTVRRAATDLQLSISTISRLVKEFLDLGIIRLVSKGVKGNRSVYSYVSIEFNGSLFDDSKYMELDCVCNDEFIDNSGIEFDCDSKDNSFNGDINVETVHCINEYFSDDDVEHNYNNFHNKDTIKDKAISNISTIKKYIDESFDTNKSENSNLQQESINFNFNDTCNEIDKRTNNSIENNQNKRPMRLSDISVLSDKGMTNKKNYFNHNHGIQKRNKSATKKKESLNKFNKKNIQQSIINMLNKKSGKNFKIDSPISIKLINERLKEGYVLEDFYKVIEVKVAKWKNTIMEMYIRPETLFSYKFESYVNENISMKSQSNVHPCKEGNSNDSSNYIHSDYTTYDGSVRERKKYENVRYWNPICEI</sequence>
<reference evidence="2 3" key="1">
    <citation type="journal article" date="2009" name="Genome Biol.">
        <title>Comparative genome and phenotypic analysis of Clostridium difficile 027 strains provides insight into the evolution of a hypervirulent bacterium.</title>
        <authorList>
            <person name="Stabler R.A."/>
            <person name="He M."/>
            <person name="Dawson L."/>
            <person name="Martin M."/>
            <person name="Valiente E."/>
            <person name="Corton C."/>
            <person name="Lawley T.D."/>
            <person name="Sebaihia M."/>
            <person name="Quail M.A."/>
            <person name="Rose G."/>
            <person name="Gerding D.N."/>
            <person name="Gibert M."/>
            <person name="Popoff M.R."/>
            <person name="Parkhill J."/>
            <person name="Dougan G."/>
            <person name="Wren B.W."/>
        </authorList>
    </citation>
    <scope>NUCLEOTIDE SEQUENCE [LARGE SCALE GENOMIC DNA]</scope>
    <source>
        <strain evidence="2 3">CD196</strain>
    </source>
</reference>
<dbReference type="HOGENOM" id="CLU_054553_0_0_9"/>
<dbReference type="KEGG" id="cdc:CD196_0564"/>
<protein>
    <submittedName>
        <fullName evidence="2">Phage-related regulatory protein</fullName>
    </submittedName>
</protein>
<name>A0A0H3N0B4_CLODC</name>
<evidence type="ECO:0000259" key="1">
    <source>
        <dbReference type="Pfam" id="PF09524"/>
    </source>
</evidence>
<dbReference type="NCBIfam" id="TIGR02220">
    <property type="entry name" value="phg_TIGR02220"/>
    <property type="match status" value="1"/>
</dbReference>
<dbReference type="AlphaFoldDB" id="A0A0H3N0B4"/>
<evidence type="ECO:0000313" key="3">
    <source>
        <dbReference type="Proteomes" id="UP000002068"/>
    </source>
</evidence>
<dbReference type="EMBL" id="FN538970">
    <property type="protein sequence ID" value="CBA61087.1"/>
    <property type="molecule type" value="Genomic_DNA"/>
</dbReference>
<accession>A0A0H3N0B4</accession>
<evidence type="ECO:0000313" key="2">
    <source>
        <dbReference type="EMBL" id="CBA61087.1"/>
    </source>
</evidence>